<feature type="transmembrane region" description="Helical" evidence="1">
    <location>
        <begin position="113"/>
        <end position="132"/>
    </location>
</feature>
<dbReference type="AlphaFoldDB" id="A0A150J7E2"/>
<keyword evidence="1" id="KW-0472">Membrane</keyword>
<reference evidence="2 3" key="1">
    <citation type="journal article" date="2016" name="ISME J.">
        <title>Chasing the elusive Euryarchaeota class WSA2: genomes reveal a uniquely fastidious methyl-reducing methanogen.</title>
        <authorList>
            <person name="Nobu M.K."/>
            <person name="Narihiro T."/>
            <person name="Kuroda K."/>
            <person name="Mei R."/>
            <person name="Liu W.T."/>
        </authorList>
    </citation>
    <scope>NUCLEOTIDE SEQUENCE [LARGE SCALE GENOMIC DNA]</scope>
    <source>
        <strain evidence="2">U1lsi0528_Bin055</strain>
    </source>
</reference>
<feature type="transmembrane region" description="Helical" evidence="1">
    <location>
        <begin position="79"/>
        <end position="101"/>
    </location>
</feature>
<name>A0A150J7E2_9EURY</name>
<dbReference type="EMBL" id="LNGC01000009">
    <property type="protein sequence ID" value="KYC53172.1"/>
    <property type="molecule type" value="Genomic_DNA"/>
</dbReference>
<accession>A0A150J7E2</accession>
<proteinExistence type="predicted"/>
<feature type="transmembrane region" description="Helical" evidence="1">
    <location>
        <begin position="6"/>
        <end position="27"/>
    </location>
</feature>
<sequence length="136" mass="15569">MADVLFLGIGTAILLFFTVELITSILFNTTNDYKSKTMYFIMGETFGIMGYLLIFIFILSSSDILNSLLKFSPASYPEIARSTSILVSIFLYTIHIILQFKYNLEETNYRNQYLIYLIVGVLGYVFYLYGLIAGVR</sequence>
<keyword evidence="1" id="KW-1133">Transmembrane helix</keyword>
<gene>
    <name evidence="2" type="ORF">AMQ22_00381</name>
</gene>
<protein>
    <submittedName>
        <fullName evidence="2">Uncharacterized protein</fullName>
    </submittedName>
</protein>
<evidence type="ECO:0000256" key="1">
    <source>
        <dbReference type="SAM" id="Phobius"/>
    </source>
</evidence>
<feature type="transmembrane region" description="Helical" evidence="1">
    <location>
        <begin position="39"/>
        <end position="59"/>
    </location>
</feature>
<organism evidence="2 3">
    <name type="scientific">Candidatus Methanofastidiosum methylothiophilum</name>
    <dbReference type="NCBI Taxonomy" id="1705564"/>
    <lineage>
        <taxon>Archaea</taxon>
        <taxon>Methanobacteriati</taxon>
        <taxon>Methanobacteriota</taxon>
        <taxon>Stenosarchaea group</taxon>
        <taxon>Candidatus Methanofastidiosia</taxon>
        <taxon>Candidatus Methanofastidiosales</taxon>
        <taxon>Candidatus Methanofastidiosaceae</taxon>
        <taxon>Candidatus Methanofastidiosum</taxon>
    </lineage>
</organism>
<comment type="caution">
    <text evidence="2">The sequence shown here is derived from an EMBL/GenBank/DDBJ whole genome shotgun (WGS) entry which is preliminary data.</text>
</comment>
<evidence type="ECO:0000313" key="3">
    <source>
        <dbReference type="Proteomes" id="UP000075398"/>
    </source>
</evidence>
<dbReference type="Proteomes" id="UP000075398">
    <property type="component" value="Unassembled WGS sequence"/>
</dbReference>
<evidence type="ECO:0000313" key="2">
    <source>
        <dbReference type="EMBL" id="KYC53172.1"/>
    </source>
</evidence>
<dbReference type="STRING" id="1705564.APG08_01317"/>
<keyword evidence="1" id="KW-0812">Transmembrane</keyword>